<dbReference type="Proteomes" id="UP001151760">
    <property type="component" value="Unassembled WGS sequence"/>
</dbReference>
<organism evidence="1 2">
    <name type="scientific">Tanacetum coccineum</name>
    <dbReference type="NCBI Taxonomy" id="301880"/>
    <lineage>
        <taxon>Eukaryota</taxon>
        <taxon>Viridiplantae</taxon>
        <taxon>Streptophyta</taxon>
        <taxon>Embryophyta</taxon>
        <taxon>Tracheophyta</taxon>
        <taxon>Spermatophyta</taxon>
        <taxon>Magnoliopsida</taxon>
        <taxon>eudicotyledons</taxon>
        <taxon>Gunneridae</taxon>
        <taxon>Pentapetalae</taxon>
        <taxon>asterids</taxon>
        <taxon>campanulids</taxon>
        <taxon>Asterales</taxon>
        <taxon>Asteraceae</taxon>
        <taxon>Asteroideae</taxon>
        <taxon>Anthemideae</taxon>
        <taxon>Anthemidinae</taxon>
        <taxon>Tanacetum</taxon>
    </lineage>
</organism>
<reference evidence="1" key="2">
    <citation type="submission" date="2022-01" db="EMBL/GenBank/DDBJ databases">
        <authorList>
            <person name="Yamashiro T."/>
            <person name="Shiraishi A."/>
            <person name="Satake H."/>
            <person name="Nakayama K."/>
        </authorList>
    </citation>
    <scope>NUCLEOTIDE SEQUENCE</scope>
</reference>
<comment type="caution">
    <text evidence="1">The sequence shown here is derived from an EMBL/GenBank/DDBJ whole genome shotgun (WGS) entry which is preliminary data.</text>
</comment>
<gene>
    <name evidence="1" type="ORF">Tco_1058767</name>
</gene>
<dbReference type="EMBL" id="BQNB010019357">
    <property type="protein sequence ID" value="GJT84425.1"/>
    <property type="molecule type" value="Genomic_DNA"/>
</dbReference>
<name>A0ABQ5H970_9ASTR</name>
<sequence>MTIEEYIKFEEEKARRRGRVFNWQTDTYGKIRVDDGLYDLGSVEAEFPAIVIDDTVTPQDALPCKSQVSTPVNDEIDFRISFDESDDEDYTIIYDVKSKISLQERMRRIRNKPIRHMALPPREQRHRFLRYEGLEYSDVDIADFEAILARIYKREVHRVPVFDFEGLPDLMAERLSTRMLMEQQDDHGVSLFTSRAWRRLFDIRGLLFQLGGARRRMSWKEFILALGLHTNREMQTAGFGAYWADSARQNPDKGDLRDYWIGISSAGDFLGIAPSYTMIRDPILRLCHTLIAHNIDGRSQAPLKVLEILGGLTVIAPELPIIDMAELVRLQMCAQFDDTWAWVAMGLERQPDVAVGARAIAKDAPTIDEGDQAILEPVQAPQQPPPPPLAARIVPQRLGRLEEDVQGLRRDVGSLRRLVERSMTDQGRFSTWMMTCMTQLMDANGLAYQAFDGTF</sequence>
<reference evidence="1" key="1">
    <citation type="journal article" date="2022" name="Int. J. Mol. Sci.">
        <title>Draft Genome of Tanacetum Coccineum: Genomic Comparison of Closely Related Tanacetum-Family Plants.</title>
        <authorList>
            <person name="Yamashiro T."/>
            <person name="Shiraishi A."/>
            <person name="Nakayama K."/>
            <person name="Satake H."/>
        </authorList>
    </citation>
    <scope>NUCLEOTIDE SEQUENCE</scope>
</reference>
<protein>
    <submittedName>
        <fullName evidence="1">Uncharacterized protein</fullName>
    </submittedName>
</protein>
<proteinExistence type="predicted"/>
<accession>A0ABQ5H970</accession>
<keyword evidence="2" id="KW-1185">Reference proteome</keyword>
<evidence type="ECO:0000313" key="1">
    <source>
        <dbReference type="EMBL" id="GJT84425.1"/>
    </source>
</evidence>
<evidence type="ECO:0000313" key="2">
    <source>
        <dbReference type="Proteomes" id="UP001151760"/>
    </source>
</evidence>